<dbReference type="InterPro" id="IPR012337">
    <property type="entry name" value="RNaseH-like_sf"/>
</dbReference>
<evidence type="ECO:0000256" key="3">
    <source>
        <dbReference type="ARBA" id="ARBA00022839"/>
    </source>
</evidence>
<sequence length="284" mass="33149">MLYGLFTFTQLYGLYHISSELFQSNNNLKKEVEEQKKYIKELEEKINKNDSTELNENSEDNEILSDNINSKDSPEKQFETVNYKQNLASLTYDNDEIIDFNSNKLDLTYTKARKLSSDFVVLDFETTGLKYSEHEIIQYGVVEFKNGAIINETTQFFKPDEPVRKSLVKKIGITNEFLEDKPKISEYYMEELHNLLKGKTIVAHNAPFDMKFLLKNLHDYDIDHERFRVFDTLPAARRLIHETPNHKLPTLKEYFNLDDGSSHDAINDARATGKLALLLLERMN</sequence>
<dbReference type="GO" id="GO:0006260">
    <property type="term" value="P:DNA replication"/>
    <property type="evidence" value="ECO:0007669"/>
    <property type="project" value="InterPro"/>
</dbReference>
<evidence type="ECO:0000313" key="6">
    <source>
        <dbReference type="EMBL" id="PPJ68325.1"/>
    </source>
</evidence>
<dbReference type="Pfam" id="PF00929">
    <property type="entry name" value="RNase_T"/>
    <property type="match status" value="1"/>
</dbReference>
<dbReference type="InterPro" id="IPR013520">
    <property type="entry name" value="Ribonucl_H"/>
</dbReference>
<evidence type="ECO:0000313" key="7">
    <source>
        <dbReference type="Proteomes" id="UP000238153"/>
    </source>
</evidence>
<keyword evidence="2" id="KW-0378">Hydrolase</keyword>
<dbReference type="SUPFAM" id="SSF53098">
    <property type="entry name" value="Ribonuclease H-like"/>
    <property type="match status" value="1"/>
</dbReference>
<dbReference type="Proteomes" id="UP000238153">
    <property type="component" value="Unassembled WGS sequence"/>
</dbReference>
<keyword evidence="1" id="KW-0540">Nuclease</keyword>
<evidence type="ECO:0000256" key="1">
    <source>
        <dbReference type="ARBA" id="ARBA00022722"/>
    </source>
</evidence>
<dbReference type="GO" id="GO:0003887">
    <property type="term" value="F:DNA-directed DNA polymerase activity"/>
    <property type="evidence" value="ECO:0007669"/>
    <property type="project" value="InterPro"/>
</dbReference>
<organism evidence="6 7">
    <name type="scientific">Staphylococcus haemolyticus</name>
    <dbReference type="NCBI Taxonomy" id="1283"/>
    <lineage>
        <taxon>Bacteria</taxon>
        <taxon>Bacillati</taxon>
        <taxon>Bacillota</taxon>
        <taxon>Bacilli</taxon>
        <taxon>Bacillales</taxon>
        <taxon>Staphylococcaceae</taxon>
        <taxon>Staphylococcus</taxon>
    </lineage>
</organism>
<feature type="region of interest" description="Disordered" evidence="4">
    <location>
        <begin position="49"/>
        <end position="75"/>
    </location>
</feature>
<dbReference type="GO" id="GO:0003677">
    <property type="term" value="F:DNA binding"/>
    <property type="evidence" value="ECO:0007669"/>
    <property type="project" value="InterPro"/>
</dbReference>
<dbReference type="Gene3D" id="3.30.420.10">
    <property type="entry name" value="Ribonuclease H-like superfamily/Ribonuclease H"/>
    <property type="match status" value="1"/>
</dbReference>
<proteinExistence type="predicted"/>
<dbReference type="AlphaFoldDB" id="A0A7Z1MWM3"/>
<gene>
    <name evidence="6" type="ORF">CV019_15540</name>
</gene>
<protein>
    <recommendedName>
        <fullName evidence="5">Exonuclease domain-containing protein</fullName>
    </recommendedName>
</protein>
<dbReference type="SMART" id="SM00479">
    <property type="entry name" value="EXOIII"/>
    <property type="match status" value="1"/>
</dbReference>
<dbReference type="PANTHER" id="PTHR30231:SF4">
    <property type="entry name" value="PROTEIN NEN2"/>
    <property type="match status" value="1"/>
</dbReference>
<feature type="domain" description="Exonuclease" evidence="5">
    <location>
        <begin position="118"/>
        <end position="284"/>
    </location>
</feature>
<evidence type="ECO:0000259" key="5">
    <source>
        <dbReference type="SMART" id="SM00479"/>
    </source>
</evidence>
<keyword evidence="3" id="KW-0269">Exonuclease</keyword>
<evidence type="ECO:0000256" key="2">
    <source>
        <dbReference type="ARBA" id="ARBA00022801"/>
    </source>
</evidence>
<dbReference type="FunFam" id="3.30.420.10:FF:000045">
    <property type="entry name" value="3'-5' exonuclease DinG"/>
    <property type="match status" value="1"/>
</dbReference>
<accession>A0A7Z1MWM3</accession>
<dbReference type="GO" id="GO:0008408">
    <property type="term" value="F:3'-5' exonuclease activity"/>
    <property type="evidence" value="ECO:0007669"/>
    <property type="project" value="TreeGrafter"/>
</dbReference>
<dbReference type="EMBL" id="PGWX01000679">
    <property type="protein sequence ID" value="PPJ68325.1"/>
    <property type="molecule type" value="Genomic_DNA"/>
</dbReference>
<dbReference type="InterPro" id="IPR036397">
    <property type="entry name" value="RNaseH_sf"/>
</dbReference>
<evidence type="ECO:0000256" key="4">
    <source>
        <dbReference type="SAM" id="MobiDB-lite"/>
    </source>
</evidence>
<dbReference type="GO" id="GO:0005829">
    <property type="term" value="C:cytosol"/>
    <property type="evidence" value="ECO:0007669"/>
    <property type="project" value="TreeGrafter"/>
</dbReference>
<comment type="caution">
    <text evidence="6">The sequence shown here is derived from an EMBL/GenBank/DDBJ whole genome shotgun (WGS) entry which is preliminary data.</text>
</comment>
<dbReference type="PANTHER" id="PTHR30231">
    <property type="entry name" value="DNA POLYMERASE III SUBUNIT EPSILON"/>
    <property type="match status" value="1"/>
</dbReference>
<dbReference type="NCBIfam" id="TIGR00573">
    <property type="entry name" value="dnaq"/>
    <property type="match status" value="1"/>
</dbReference>
<name>A0A7Z1MWM3_STAHA</name>
<dbReference type="CDD" id="cd06127">
    <property type="entry name" value="DEDDh"/>
    <property type="match status" value="1"/>
</dbReference>
<reference evidence="6 7" key="1">
    <citation type="submission" date="2017-11" db="EMBL/GenBank/DDBJ databases">
        <authorList>
            <person name="Founou R.C."/>
            <person name="Founou L."/>
            <person name="Allam M."/>
            <person name="Ismail A."/>
            <person name="Essack S.Y."/>
        </authorList>
    </citation>
    <scope>NUCLEOTIDE SEQUENCE [LARGE SCALE GENOMIC DNA]</scope>
    <source>
        <strain evidence="6 7">G811N2B1</strain>
    </source>
</reference>
<dbReference type="InterPro" id="IPR006054">
    <property type="entry name" value="DnaQ"/>
</dbReference>